<gene>
    <name evidence="1" type="ORF">BA011_08235</name>
</gene>
<dbReference type="Gene3D" id="3.40.50.1820">
    <property type="entry name" value="alpha/beta hydrolase"/>
    <property type="match status" value="1"/>
</dbReference>
<proteinExistence type="predicted"/>
<protein>
    <submittedName>
        <fullName evidence="1">Esterase</fullName>
    </submittedName>
</protein>
<dbReference type="OrthoDB" id="4553466at2"/>
<evidence type="ECO:0000313" key="1">
    <source>
        <dbReference type="EMBL" id="ANP85721.1"/>
    </source>
</evidence>
<dbReference type="EMBL" id="CP016286">
    <property type="protein sequence ID" value="ANP85721.1"/>
    <property type="molecule type" value="Genomic_DNA"/>
</dbReference>
<organism evidence="1 2">
    <name type="scientific">Rhizobium leguminosarum</name>
    <dbReference type="NCBI Taxonomy" id="384"/>
    <lineage>
        <taxon>Bacteria</taxon>
        <taxon>Pseudomonadati</taxon>
        <taxon>Pseudomonadota</taxon>
        <taxon>Alphaproteobacteria</taxon>
        <taxon>Hyphomicrobiales</taxon>
        <taxon>Rhizobiaceae</taxon>
        <taxon>Rhizobium/Agrobacterium group</taxon>
        <taxon>Rhizobium</taxon>
    </lineage>
</organism>
<sequence length="208" mass="22950">MPEYQDFVFVTGRAELDAAPLVLLHGSGMHERNLIGLADKVGPDRPYLALRGAVEWEEGFAFFRRNPDRTLDYIDLFNKTHHLADFLARALENGLLRRPPVLLGFSNGAIIAASVLLHRPETAAGAILLRPLSPAPAADFPDLRGHRVLILAGERDERRAPEDVVLVRDQIEKSGAGITTRLLPAGHGLDENEPDFIKSWLAENFPPA</sequence>
<dbReference type="Proteomes" id="UP000092691">
    <property type="component" value="Chromosome"/>
</dbReference>
<dbReference type="SUPFAM" id="SSF53474">
    <property type="entry name" value="alpha/beta-Hydrolases"/>
    <property type="match status" value="1"/>
</dbReference>
<dbReference type="AlphaFoldDB" id="A0A1B1C7K3"/>
<reference evidence="1 2" key="1">
    <citation type="submission" date="2016-06" db="EMBL/GenBank/DDBJ databases">
        <title>Microsymbionts genomes from the relict species Vavilovia formosa.</title>
        <authorList>
            <person name="Chirak E."/>
            <person name="Kimeklis A."/>
            <person name="Andronov E."/>
        </authorList>
    </citation>
    <scope>NUCLEOTIDE SEQUENCE [LARGE SCALE GENOMIC DNA]</scope>
    <source>
        <strain evidence="1 2">Vaf10</strain>
    </source>
</reference>
<evidence type="ECO:0000313" key="2">
    <source>
        <dbReference type="Proteomes" id="UP000092691"/>
    </source>
</evidence>
<accession>A0A1B1C7K3</accession>
<dbReference type="InterPro" id="IPR029058">
    <property type="entry name" value="AB_hydrolase_fold"/>
</dbReference>
<name>A0A1B1C7K3_RHILE</name>